<evidence type="ECO:0008006" key="3">
    <source>
        <dbReference type="Google" id="ProtNLM"/>
    </source>
</evidence>
<dbReference type="OrthoDB" id="187317at2"/>
<dbReference type="SUPFAM" id="SSF54631">
    <property type="entry name" value="CBS-domain pair"/>
    <property type="match status" value="1"/>
</dbReference>
<keyword evidence="2" id="KW-1185">Reference proteome</keyword>
<name>A0A5C5ZBT7_9BACT</name>
<dbReference type="EMBL" id="SJPJ01000001">
    <property type="protein sequence ID" value="TWT84033.1"/>
    <property type="molecule type" value="Genomic_DNA"/>
</dbReference>
<sequence length="275" mass="31205">MQTSPTTVQSLRRVFYDSFVARDLAEPLASFDVTADVEEVRRFMVSRPLTVIGIRREGVVAGFIEQDNVTDYPLAEQMVALSSAAIVTTTTPFQDVVRSLNETRFVLVSTLGQPVGVIVRSDLEKPPMRMWLFGMVTLFEMILTRIIDGSLANNVWCESLSDQRIAKAQQLQAERTRRKQAVDLIDCLQLSDKGQIFARTQELRLRHWNRSRNQIEKSIKGIESLRNNLAHSQSFTVENWDVIVQLTETLDRLLEVPAEFVAQDSLKPYTDGDSV</sequence>
<dbReference type="Proteomes" id="UP000315010">
    <property type="component" value="Unassembled WGS sequence"/>
</dbReference>
<protein>
    <recommendedName>
        <fullName evidence="3">CBS domain protein</fullName>
    </recommendedName>
</protein>
<accession>A0A5C5ZBT7</accession>
<evidence type="ECO:0000313" key="2">
    <source>
        <dbReference type="Proteomes" id="UP000315010"/>
    </source>
</evidence>
<organism evidence="1 2">
    <name type="scientific">Novipirellula herctigrandis</name>
    <dbReference type="NCBI Taxonomy" id="2527986"/>
    <lineage>
        <taxon>Bacteria</taxon>
        <taxon>Pseudomonadati</taxon>
        <taxon>Planctomycetota</taxon>
        <taxon>Planctomycetia</taxon>
        <taxon>Pirellulales</taxon>
        <taxon>Pirellulaceae</taxon>
        <taxon>Novipirellula</taxon>
    </lineage>
</organism>
<proteinExistence type="predicted"/>
<comment type="caution">
    <text evidence="1">The sequence shown here is derived from an EMBL/GenBank/DDBJ whole genome shotgun (WGS) entry which is preliminary data.</text>
</comment>
<evidence type="ECO:0000313" key="1">
    <source>
        <dbReference type="EMBL" id="TWT84033.1"/>
    </source>
</evidence>
<dbReference type="RefSeq" id="WP_146401544.1">
    <property type="nucleotide sequence ID" value="NZ_SJPJ01000001.1"/>
</dbReference>
<reference evidence="1 2" key="1">
    <citation type="submission" date="2019-02" db="EMBL/GenBank/DDBJ databases">
        <title>Deep-cultivation of Planctomycetes and their phenomic and genomic characterization uncovers novel biology.</title>
        <authorList>
            <person name="Wiegand S."/>
            <person name="Jogler M."/>
            <person name="Boedeker C."/>
            <person name="Pinto D."/>
            <person name="Vollmers J."/>
            <person name="Rivas-Marin E."/>
            <person name="Kohn T."/>
            <person name="Peeters S.H."/>
            <person name="Heuer A."/>
            <person name="Rast P."/>
            <person name="Oberbeckmann S."/>
            <person name="Bunk B."/>
            <person name="Jeske O."/>
            <person name="Meyerdierks A."/>
            <person name="Storesund J.E."/>
            <person name="Kallscheuer N."/>
            <person name="Luecker S."/>
            <person name="Lage O.M."/>
            <person name="Pohl T."/>
            <person name="Merkel B.J."/>
            <person name="Hornburger P."/>
            <person name="Mueller R.-W."/>
            <person name="Bruemmer F."/>
            <person name="Labrenz M."/>
            <person name="Spormann A.M."/>
            <person name="Op Den Camp H."/>
            <person name="Overmann J."/>
            <person name="Amann R."/>
            <person name="Jetten M.S.M."/>
            <person name="Mascher T."/>
            <person name="Medema M.H."/>
            <person name="Devos D.P."/>
            <person name="Kaster A.-K."/>
            <person name="Ovreas L."/>
            <person name="Rohde M."/>
            <person name="Galperin M.Y."/>
            <person name="Jogler C."/>
        </authorList>
    </citation>
    <scope>NUCLEOTIDE SEQUENCE [LARGE SCALE GENOMIC DNA]</scope>
    <source>
        <strain evidence="1 2">CA13</strain>
    </source>
</reference>
<dbReference type="InterPro" id="IPR046342">
    <property type="entry name" value="CBS_dom_sf"/>
</dbReference>
<dbReference type="AlphaFoldDB" id="A0A5C5ZBT7"/>
<gene>
    <name evidence="1" type="ORF">CA13_55080</name>
</gene>